<protein>
    <submittedName>
        <fullName evidence="1">Uncharacterized protein</fullName>
    </submittedName>
</protein>
<dbReference type="AlphaFoldDB" id="A0A0U4CNT0"/>
<name>A0A0U4CNT0_9BACT</name>
<dbReference type="KEGG" id="hyg:AUC43_07725"/>
<dbReference type="Proteomes" id="UP000059542">
    <property type="component" value="Chromosome"/>
</dbReference>
<evidence type="ECO:0000313" key="2">
    <source>
        <dbReference type="Proteomes" id="UP000059542"/>
    </source>
</evidence>
<reference evidence="1 2" key="1">
    <citation type="submission" date="2015-12" db="EMBL/GenBank/DDBJ databases">
        <authorList>
            <person name="Shamseldin A."/>
            <person name="Moawad H."/>
            <person name="Abd El-Rahim W.M."/>
            <person name="Sadowsky M.J."/>
        </authorList>
    </citation>
    <scope>NUCLEOTIDE SEQUENCE [LARGE SCALE GENOMIC DNA]</scope>
    <source>
        <strain evidence="1 2">DG5B</strain>
    </source>
</reference>
<organism evidence="1 2">
    <name type="scientific">Hymenobacter sedentarius</name>
    <dbReference type="NCBI Taxonomy" id="1411621"/>
    <lineage>
        <taxon>Bacteria</taxon>
        <taxon>Pseudomonadati</taxon>
        <taxon>Bacteroidota</taxon>
        <taxon>Cytophagia</taxon>
        <taxon>Cytophagales</taxon>
        <taxon>Hymenobacteraceae</taxon>
        <taxon>Hymenobacter</taxon>
    </lineage>
</organism>
<accession>A0A0U4CNT0</accession>
<proteinExistence type="predicted"/>
<keyword evidence="2" id="KW-1185">Reference proteome</keyword>
<dbReference type="STRING" id="1411621.AUC43_07725"/>
<gene>
    <name evidence="1" type="ORF">AUC43_07725</name>
</gene>
<sequence>MLSLPKHLYLTLVMLRHEASYHQGTTGSNVIRCFVPQHDRWRGGCLGKLSMAFNFIAFEY</sequence>
<evidence type="ECO:0000313" key="1">
    <source>
        <dbReference type="EMBL" id="ALW84990.1"/>
    </source>
</evidence>
<dbReference type="EMBL" id="CP013909">
    <property type="protein sequence ID" value="ALW84990.1"/>
    <property type="molecule type" value="Genomic_DNA"/>
</dbReference>